<feature type="domain" description="SnoaL-like" evidence="1">
    <location>
        <begin position="5"/>
        <end position="131"/>
    </location>
</feature>
<dbReference type="CDD" id="cd00531">
    <property type="entry name" value="NTF2_like"/>
    <property type="match status" value="1"/>
</dbReference>
<comment type="caution">
    <text evidence="2">The sequence shown here is derived from an EMBL/GenBank/DDBJ whole genome shotgun (WGS) entry which is preliminary data.</text>
</comment>
<protein>
    <submittedName>
        <fullName evidence="2">Nuclear transport factor 2 family protein</fullName>
    </submittedName>
</protein>
<reference evidence="2 3" key="1">
    <citation type="submission" date="2019-12" db="EMBL/GenBank/DDBJ databases">
        <title>Nocardia sp. nov. ET3-3 isolated from soil.</title>
        <authorList>
            <person name="Kanchanasin P."/>
            <person name="Tanasupawat S."/>
            <person name="Yuki M."/>
            <person name="Kudo T."/>
        </authorList>
    </citation>
    <scope>NUCLEOTIDE SEQUENCE [LARGE SCALE GENOMIC DNA]</scope>
    <source>
        <strain evidence="2 3">ET3-3</strain>
    </source>
</reference>
<evidence type="ECO:0000313" key="3">
    <source>
        <dbReference type="Proteomes" id="UP000466794"/>
    </source>
</evidence>
<keyword evidence="3" id="KW-1185">Reference proteome</keyword>
<dbReference type="InterPro" id="IPR037401">
    <property type="entry name" value="SnoaL-like"/>
</dbReference>
<dbReference type="Pfam" id="PF13577">
    <property type="entry name" value="SnoaL_4"/>
    <property type="match status" value="1"/>
</dbReference>
<proteinExistence type="predicted"/>
<evidence type="ECO:0000259" key="1">
    <source>
        <dbReference type="Pfam" id="PF13577"/>
    </source>
</evidence>
<evidence type="ECO:0000313" key="2">
    <source>
        <dbReference type="EMBL" id="MVU82741.1"/>
    </source>
</evidence>
<dbReference type="RefSeq" id="WP_157392314.1">
    <property type="nucleotide sequence ID" value="NZ_WRPP01000010.1"/>
</dbReference>
<accession>A0A7K1V8D0</accession>
<organism evidence="2 3">
    <name type="scientific">Nocardia terrae</name>
    <dbReference type="NCBI Taxonomy" id="2675851"/>
    <lineage>
        <taxon>Bacteria</taxon>
        <taxon>Bacillati</taxon>
        <taxon>Actinomycetota</taxon>
        <taxon>Actinomycetes</taxon>
        <taxon>Mycobacteriales</taxon>
        <taxon>Nocardiaceae</taxon>
        <taxon>Nocardia</taxon>
    </lineage>
</organism>
<dbReference type="Gene3D" id="3.10.450.50">
    <property type="match status" value="1"/>
</dbReference>
<dbReference type="AlphaFoldDB" id="A0A7K1V8D0"/>
<dbReference type="InterPro" id="IPR032710">
    <property type="entry name" value="NTF2-like_dom_sf"/>
</dbReference>
<dbReference type="EMBL" id="WRPP01000010">
    <property type="protein sequence ID" value="MVU82741.1"/>
    <property type="molecule type" value="Genomic_DNA"/>
</dbReference>
<name>A0A7K1V8D0_9NOCA</name>
<dbReference type="SUPFAM" id="SSF54427">
    <property type="entry name" value="NTF2-like"/>
    <property type="match status" value="1"/>
</dbReference>
<gene>
    <name evidence="2" type="ORF">GPX89_36595</name>
</gene>
<sequence length="149" mass="16995">MLSLQEISDRMEIEDLMVRYSHAVDTHQWELLDELFTPDAHIDYTAMGGPAGDVESTKKFLATVMPNFSAFQHMISNSSIRVEGDHATARTMCHNPMLVTSADGTRRLMLCGLWYHDTFVRVDGEWRIQQRVEEKSYMFIAPDAVPPTS</sequence>
<dbReference type="Proteomes" id="UP000466794">
    <property type="component" value="Unassembled WGS sequence"/>
</dbReference>